<keyword evidence="2" id="KW-0812">Transmembrane</keyword>
<dbReference type="Proteomes" id="UP001217918">
    <property type="component" value="Unassembled WGS sequence"/>
</dbReference>
<evidence type="ECO:0000256" key="2">
    <source>
        <dbReference type="SAM" id="Phobius"/>
    </source>
</evidence>
<evidence type="ECO:0000256" key="1">
    <source>
        <dbReference type="SAM" id="MobiDB-lite"/>
    </source>
</evidence>
<accession>A0AAD9IAG5</accession>
<feature type="transmembrane region" description="Helical" evidence="2">
    <location>
        <begin position="34"/>
        <end position="54"/>
    </location>
</feature>
<keyword evidence="2" id="KW-1133">Transmembrane helix</keyword>
<reference evidence="3" key="1">
    <citation type="journal article" date="2023" name="Mol. Plant Microbe Interact.">
        <title>Elucidating the Obligate Nature and Biological Capacity of an Invasive Fungal Corn Pathogen.</title>
        <authorList>
            <person name="MacCready J.S."/>
            <person name="Roggenkamp E.M."/>
            <person name="Gdanetz K."/>
            <person name="Chilvers M.I."/>
        </authorList>
    </citation>
    <scope>NUCLEOTIDE SEQUENCE</scope>
    <source>
        <strain evidence="3">PM02</strain>
    </source>
</reference>
<dbReference type="Gene3D" id="3.40.50.1110">
    <property type="entry name" value="SGNH hydrolase"/>
    <property type="match status" value="1"/>
</dbReference>
<organism evidence="3 4">
    <name type="scientific">Phyllachora maydis</name>
    <dbReference type="NCBI Taxonomy" id="1825666"/>
    <lineage>
        <taxon>Eukaryota</taxon>
        <taxon>Fungi</taxon>
        <taxon>Dikarya</taxon>
        <taxon>Ascomycota</taxon>
        <taxon>Pezizomycotina</taxon>
        <taxon>Sordariomycetes</taxon>
        <taxon>Sordariomycetidae</taxon>
        <taxon>Phyllachorales</taxon>
        <taxon>Phyllachoraceae</taxon>
        <taxon>Phyllachora</taxon>
    </lineage>
</organism>
<dbReference type="AlphaFoldDB" id="A0AAD9IAG5"/>
<proteinExistence type="predicted"/>
<keyword evidence="4" id="KW-1185">Reference proteome</keyword>
<evidence type="ECO:0000313" key="3">
    <source>
        <dbReference type="EMBL" id="KAK2074179.1"/>
    </source>
</evidence>
<gene>
    <name evidence="3" type="ORF">P8C59_008404</name>
</gene>
<feature type="transmembrane region" description="Helical" evidence="2">
    <location>
        <begin position="74"/>
        <end position="93"/>
    </location>
</feature>
<comment type="caution">
    <text evidence="3">The sequence shown here is derived from an EMBL/GenBank/DDBJ whole genome shotgun (WGS) entry which is preliminary data.</text>
</comment>
<keyword evidence="2" id="KW-0472">Membrane</keyword>
<feature type="compositionally biased region" description="Basic residues" evidence="1">
    <location>
        <begin position="581"/>
        <end position="591"/>
    </location>
</feature>
<protein>
    <submittedName>
        <fullName evidence="3">Uncharacterized protein</fullName>
    </submittedName>
</protein>
<dbReference type="Pfam" id="PF20345">
    <property type="entry name" value="DUF6640"/>
    <property type="match status" value="1"/>
</dbReference>
<dbReference type="InterPro" id="IPR036514">
    <property type="entry name" value="SGNH_hydro_sf"/>
</dbReference>
<sequence length="643" mass="70447">MVKAGITRSLIVWDEAMRLDKLDKAQSGGTWHMMLGKILLTIDALGLLIGAPLADLNETHMYNPRWSPHAKFHNAQTINLAVLLSIITLYYTWRSARDGLGVAAVAGSIYWLAGLAAILYPGTSGLDPEFGGPACPQLVPFTAFAGLAVAGWALEAPGAGREEDRGWHTKTKTTAAALFLPPPMRLLPAMPAHDSPRSSHSVEDGRLDGLHDVIGVRGVLAFFYAKVLRGGPKVLLYLAACRALFLVFMRLAPTGLSADLSSLAATTAYHIWTWSEHRVLAGHDEHADGGLRVVVFGQRDVATPAGGTDAAEAGWTELLCDELACSDHLSLVPTTKTTRAGRLHPLTSNKLYAEVIDRVLNKTDGGVAPGLDYTFLSEQFPVPWAVSDLDSQVSLFLSIPRPICPPKETIWVVTVGHWDIWSLAVVPLEVGKSAVDKMVANMFEQLERLYQASLGHDLSFRLLLPALLDPSLTPAWRTDRPTTPAVHTKAEQLRNAAMLTEQWNQQLATRLDAWVKRSDGSGTPVRDAILFDLPEYVLDQMAERQLQRQHLQDANGLGGKDADQLFLDLSTPCSPSEESRKRRRRRRRRRGSIAAVCDEPDHHLFATPFTVARRAVAAIAHEAAGLVAHNETVRARWERRADA</sequence>
<feature type="region of interest" description="Disordered" evidence="1">
    <location>
        <begin position="567"/>
        <end position="591"/>
    </location>
</feature>
<evidence type="ECO:0000313" key="4">
    <source>
        <dbReference type="Proteomes" id="UP001217918"/>
    </source>
</evidence>
<name>A0AAD9IAG5_9PEZI</name>
<dbReference type="InterPro" id="IPR046580">
    <property type="entry name" value="DUF6640"/>
</dbReference>
<feature type="transmembrane region" description="Helical" evidence="2">
    <location>
        <begin position="100"/>
        <end position="121"/>
    </location>
</feature>
<dbReference type="EMBL" id="JAQQPM010000008">
    <property type="protein sequence ID" value="KAK2074179.1"/>
    <property type="molecule type" value="Genomic_DNA"/>
</dbReference>